<organism evidence="1 2">
    <name type="scientific">Palleniella muris</name>
    <dbReference type="NCBI Taxonomy" id="3038145"/>
    <lineage>
        <taxon>Bacteria</taxon>
        <taxon>Pseudomonadati</taxon>
        <taxon>Bacteroidota</taxon>
        <taxon>Bacteroidia</taxon>
        <taxon>Bacteroidales</taxon>
        <taxon>Prevotellaceae</taxon>
        <taxon>Palleniella</taxon>
    </lineage>
</organism>
<proteinExistence type="predicted"/>
<evidence type="ECO:0000313" key="2">
    <source>
        <dbReference type="Proteomes" id="UP000308886"/>
    </source>
</evidence>
<gene>
    <name evidence="1" type="ORF">E5358_13810</name>
</gene>
<comment type="caution">
    <text evidence="1">The sequence shown here is derived from an EMBL/GenBank/DDBJ whole genome shotgun (WGS) entry which is preliminary data.</text>
</comment>
<protein>
    <submittedName>
        <fullName evidence="1">Uncharacterized protein</fullName>
    </submittedName>
</protein>
<keyword evidence="2" id="KW-1185">Reference proteome</keyword>
<name>A0AC61QLT0_9BACT</name>
<sequence>MKIKLFAMAAVAVFTLSACSLRFSTNKEENGKIIEKTFGIKDFNSLELGGYAKVCYTVSDTFSVRVSTAEGDMKKLKVEKSDSTLLIGNVPDVDISSRIWRLNNKTCNERKVYITAPYLKNINVAGAVDIICNDTIVTEDFCVSISGAGKAHFACVKAHDVILAISGAASMTADIQEAAWTELGMAGAGTMDIGFHDCVESRAQVAGVGSIKLRGVLGTLRQEVAGIGKINTDELTLTGKKYSSKDDKE</sequence>
<dbReference type="EMBL" id="SRZC01000031">
    <property type="protein sequence ID" value="TGX80016.1"/>
    <property type="molecule type" value="Genomic_DNA"/>
</dbReference>
<evidence type="ECO:0000313" key="1">
    <source>
        <dbReference type="EMBL" id="TGX80016.1"/>
    </source>
</evidence>
<dbReference type="Proteomes" id="UP000308886">
    <property type="component" value="Unassembled WGS sequence"/>
</dbReference>
<accession>A0AC61QLT0</accession>
<reference evidence="1" key="1">
    <citation type="submission" date="2019-04" db="EMBL/GenBank/DDBJ databases">
        <title>Microbes associate with the intestines of laboratory mice.</title>
        <authorList>
            <person name="Navarre W."/>
            <person name="Wong E."/>
            <person name="Huang K."/>
            <person name="Tropini C."/>
            <person name="Ng K."/>
            <person name="Yu B."/>
        </authorList>
    </citation>
    <scope>NUCLEOTIDE SEQUENCE</scope>
    <source>
        <strain evidence="1">NM73_A23</strain>
    </source>
</reference>